<dbReference type="Proteomes" id="UP000479710">
    <property type="component" value="Unassembled WGS sequence"/>
</dbReference>
<dbReference type="EMBL" id="SPHZ02000007">
    <property type="protein sequence ID" value="KAF0905418.1"/>
    <property type="molecule type" value="Genomic_DNA"/>
</dbReference>
<dbReference type="AlphaFoldDB" id="A0A6G1CYA4"/>
<accession>A0A6G1CYA4</accession>
<comment type="caution">
    <text evidence="1">The sequence shown here is derived from an EMBL/GenBank/DDBJ whole genome shotgun (WGS) entry which is preliminary data.</text>
</comment>
<name>A0A6G1CYA4_9ORYZ</name>
<evidence type="ECO:0000313" key="1">
    <source>
        <dbReference type="EMBL" id="KAF0905418.1"/>
    </source>
</evidence>
<evidence type="ECO:0000313" key="2">
    <source>
        <dbReference type="Proteomes" id="UP000479710"/>
    </source>
</evidence>
<sequence length="61" mass="7008">MYYWSIEATLLSRIPGRDIQGRALALGAKRSTSEDFVILKAFFKMMIQQGPRLQLACMKQE</sequence>
<reference evidence="1 2" key="1">
    <citation type="submission" date="2019-11" db="EMBL/GenBank/DDBJ databases">
        <title>Whole genome sequence of Oryza granulata.</title>
        <authorList>
            <person name="Li W."/>
        </authorList>
    </citation>
    <scope>NUCLEOTIDE SEQUENCE [LARGE SCALE GENOMIC DNA]</scope>
    <source>
        <strain evidence="2">cv. Menghai</strain>
        <tissue evidence="1">Leaf</tissue>
    </source>
</reference>
<gene>
    <name evidence="1" type="ORF">E2562_004394</name>
</gene>
<protein>
    <submittedName>
        <fullName evidence="1">Uncharacterized protein</fullName>
    </submittedName>
</protein>
<proteinExistence type="predicted"/>
<keyword evidence="2" id="KW-1185">Reference proteome</keyword>
<organism evidence="1 2">
    <name type="scientific">Oryza meyeriana var. granulata</name>
    <dbReference type="NCBI Taxonomy" id="110450"/>
    <lineage>
        <taxon>Eukaryota</taxon>
        <taxon>Viridiplantae</taxon>
        <taxon>Streptophyta</taxon>
        <taxon>Embryophyta</taxon>
        <taxon>Tracheophyta</taxon>
        <taxon>Spermatophyta</taxon>
        <taxon>Magnoliopsida</taxon>
        <taxon>Liliopsida</taxon>
        <taxon>Poales</taxon>
        <taxon>Poaceae</taxon>
        <taxon>BOP clade</taxon>
        <taxon>Oryzoideae</taxon>
        <taxon>Oryzeae</taxon>
        <taxon>Oryzinae</taxon>
        <taxon>Oryza</taxon>
        <taxon>Oryza meyeriana</taxon>
    </lineage>
</organism>